<evidence type="ECO:0000256" key="1">
    <source>
        <dbReference type="SAM" id="MobiDB-lite"/>
    </source>
</evidence>
<evidence type="ECO:0000259" key="2">
    <source>
        <dbReference type="SMART" id="SM00955"/>
    </source>
</evidence>
<feature type="compositionally biased region" description="Basic and acidic residues" evidence="1">
    <location>
        <begin position="50"/>
        <end position="64"/>
    </location>
</feature>
<evidence type="ECO:0000313" key="3">
    <source>
        <dbReference type="EMBL" id="AFZ80200.1"/>
    </source>
</evidence>
<reference evidence="3 4" key="1">
    <citation type="journal article" date="2012" name="BMC Genomics">
        <title>Comparative genomic analysis and phylogenetic position of Theileria equi.</title>
        <authorList>
            <person name="Kappmeyer L.S."/>
            <person name="Thiagarajan M."/>
            <person name="Herndon D.R."/>
            <person name="Ramsay J.D."/>
            <person name="Caler E."/>
            <person name="Djikeng A."/>
            <person name="Gillespie J.J."/>
            <person name="Lau A.O."/>
            <person name="Roalson E.H."/>
            <person name="Silva J.C."/>
            <person name="Silva M.G."/>
            <person name="Suarez C.E."/>
            <person name="Ueti M.W."/>
            <person name="Nene V.M."/>
            <person name="Mealey R.H."/>
            <person name="Knowles D.P."/>
            <person name="Brayton K.A."/>
        </authorList>
    </citation>
    <scope>NUCLEOTIDE SEQUENCE [LARGE SCALE GENOMIC DNA]</scope>
    <source>
        <strain evidence="3 4">WA</strain>
    </source>
</reference>
<dbReference type="AlphaFoldDB" id="L0AXA8"/>
<dbReference type="GO" id="GO:0000932">
    <property type="term" value="C:P-body"/>
    <property type="evidence" value="ECO:0007669"/>
    <property type="project" value="TreeGrafter"/>
</dbReference>
<dbReference type="PANTHER" id="PTHR23355">
    <property type="entry name" value="RIBONUCLEASE"/>
    <property type="match status" value="1"/>
</dbReference>
<evidence type="ECO:0000313" key="4">
    <source>
        <dbReference type="Proteomes" id="UP000031512"/>
    </source>
</evidence>
<keyword evidence="4" id="KW-1185">Reference proteome</keyword>
<dbReference type="EMBL" id="CP001669">
    <property type="protein sequence ID" value="AFZ80200.1"/>
    <property type="molecule type" value="Genomic_DNA"/>
</dbReference>
<gene>
    <name evidence="3" type="ORF">BEWA_030520</name>
</gene>
<dbReference type="eggNOG" id="KOG2102">
    <property type="taxonomic scope" value="Eukaryota"/>
</dbReference>
<protein>
    <recommendedName>
        <fullName evidence="2">RNB domain-containing protein</fullName>
    </recommendedName>
</protein>
<dbReference type="OrthoDB" id="372421at2759"/>
<dbReference type="GO" id="GO:0003723">
    <property type="term" value="F:RNA binding"/>
    <property type="evidence" value="ECO:0007669"/>
    <property type="project" value="InterPro"/>
</dbReference>
<name>L0AXA8_THEEQ</name>
<dbReference type="STRING" id="1537102.L0AXA8"/>
<dbReference type="InterPro" id="IPR050180">
    <property type="entry name" value="RNR_Ribonuclease"/>
</dbReference>
<dbReference type="Gene3D" id="2.40.50.690">
    <property type="match status" value="1"/>
</dbReference>
<dbReference type="GO" id="GO:0000175">
    <property type="term" value="F:3'-5'-RNA exonuclease activity"/>
    <property type="evidence" value="ECO:0007669"/>
    <property type="project" value="TreeGrafter"/>
</dbReference>
<sequence>MTNLNILSFFPKIQKIKYFAVPCTVYYRTLPFAGYTAGRLSRFQPQSWTHGDRLSQRRHSESRRQHSAVSKSLEDTSDENSADVSTGSLVKDKDSKAKKAAITHEMYWTDDQIRDVDPNLIVKGVFSVSKKLTHNAYVSNDKERVKVFGFLARNRALDGDHVVGIKARRSKNDEIKKEDGCRIIQIVSRSSSLDSIVVRIKVQDAKDSKNLVHAQPLRSVFPGFIIDKQSIGKEFLNAIETARPDGWIFAVLRFTKWSKDEMKARGIITKMIGDTLIPNNQMTAVMISHNLDYNGFPDNMLSALRESIAQAEASKHLNRTDMKDLYVMSIDPQDAKDLDDALSIVPIHGPDGSISYEIGVHIADVTHYTKPNCPIDLYAQKRATTVYLDHGVFPMLPRKLSEELCSLSQGSEKLCFSVMVKIGEKEKGEKIGIDTYITTPAEFKLTSIVNRARLDYKSARERIYSILNTWSKETTDLVNLSFKDFEDALMTKKLTKLNRSIMRLYFISQKCRRYRLSNLGAISLNLTGWTELQIPKVTPGNENIFTGIDGKSEHFMREIKEEQESHELIEEMMLMANTQVAKFLAKNLHVHMLRIHPDTDTAVKMAILSRIPDDIKRDIKADSLKATKILQECEKHMESGAFMNLCFSGFSEFKAALYKAHGKESSIGHWGLAYDLYLHFTSPIRRYADILVHRMLKSILFNEELENSYLELEKACEHCNVKSKAADDAETDYRDMALNQYLKYIPSLVPMYSESILSENSLEMSDETWGYLYKDARIFYISTTGEKKQVIEDFNKRKVFITFYIPILKTTRTVSCTHLKATPTFGKCLKPSVTQTFETIINDKDAHSLEEGGEEEGLIRLDNLTVLFNGDKRDFSVDQRTSLLLVPATQMWTVKLV</sequence>
<accession>L0AXA8</accession>
<dbReference type="SUPFAM" id="SSF50249">
    <property type="entry name" value="Nucleic acid-binding proteins"/>
    <property type="match status" value="2"/>
</dbReference>
<dbReference type="GO" id="GO:0006402">
    <property type="term" value="P:mRNA catabolic process"/>
    <property type="evidence" value="ECO:0007669"/>
    <property type="project" value="TreeGrafter"/>
</dbReference>
<dbReference type="Proteomes" id="UP000031512">
    <property type="component" value="Chromosome 1"/>
</dbReference>
<dbReference type="InterPro" id="IPR012340">
    <property type="entry name" value="NA-bd_OB-fold"/>
</dbReference>
<dbReference type="PANTHER" id="PTHR23355:SF9">
    <property type="entry name" value="DIS3-LIKE EXONUCLEASE 2"/>
    <property type="match status" value="1"/>
</dbReference>
<feature type="region of interest" description="Disordered" evidence="1">
    <location>
        <begin position="48"/>
        <end position="90"/>
    </location>
</feature>
<dbReference type="GeneID" id="15803440"/>
<dbReference type="SMART" id="SM00955">
    <property type="entry name" value="RNB"/>
    <property type="match status" value="1"/>
</dbReference>
<proteinExistence type="predicted"/>
<dbReference type="KEGG" id="beq:BEWA_030520"/>
<feature type="domain" description="RNB" evidence="2">
    <location>
        <begin position="319"/>
        <end position="702"/>
    </location>
</feature>
<dbReference type="VEuPathDB" id="PiroplasmaDB:BEWA_030520"/>
<dbReference type="Pfam" id="PF00773">
    <property type="entry name" value="RNB"/>
    <property type="match status" value="1"/>
</dbReference>
<organism evidence="3 4">
    <name type="scientific">Theileria equi strain WA</name>
    <dbReference type="NCBI Taxonomy" id="1537102"/>
    <lineage>
        <taxon>Eukaryota</taxon>
        <taxon>Sar</taxon>
        <taxon>Alveolata</taxon>
        <taxon>Apicomplexa</taxon>
        <taxon>Aconoidasida</taxon>
        <taxon>Piroplasmida</taxon>
        <taxon>Theileriidae</taxon>
        <taxon>Theileria</taxon>
    </lineage>
</organism>
<dbReference type="RefSeq" id="XP_004829866.1">
    <property type="nucleotide sequence ID" value="XM_004829809.1"/>
</dbReference>
<dbReference type="InterPro" id="IPR001900">
    <property type="entry name" value="RNase_II/R"/>
</dbReference>